<gene>
    <name evidence="1" type="ORF">Esi_0057_0071</name>
</gene>
<reference evidence="1 2" key="1">
    <citation type="journal article" date="2010" name="Nature">
        <title>The Ectocarpus genome and the independent evolution of multicellularity in brown algae.</title>
        <authorList>
            <person name="Cock J.M."/>
            <person name="Sterck L."/>
            <person name="Rouze P."/>
            <person name="Scornet D."/>
            <person name="Allen A.E."/>
            <person name="Amoutzias G."/>
            <person name="Anthouard V."/>
            <person name="Artiguenave F."/>
            <person name="Aury J.M."/>
            <person name="Badger J.H."/>
            <person name="Beszteri B."/>
            <person name="Billiau K."/>
            <person name="Bonnet E."/>
            <person name="Bothwell J.H."/>
            <person name="Bowler C."/>
            <person name="Boyen C."/>
            <person name="Brownlee C."/>
            <person name="Carrano C.J."/>
            <person name="Charrier B."/>
            <person name="Cho G.Y."/>
            <person name="Coelho S.M."/>
            <person name="Collen J."/>
            <person name="Corre E."/>
            <person name="Da Silva C."/>
            <person name="Delage L."/>
            <person name="Delaroque N."/>
            <person name="Dittami S.M."/>
            <person name="Doulbeau S."/>
            <person name="Elias M."/>
            <person name="Farnham G."/>
            <person name="Gachon C.M."/>
            <person name="Gschloessl B."/>
            <person name="Heesch S."/>
            <person name="Jabbari K."/>
            <person name="Jubin C."/>
            <person name="Kawai H."/>
            <person name="Kimura K."/>
            <person name="Kloareg B."/>
            <person name="Kupper F.C."/>
            <person name="Lang D."/>
            <person name="Le Bail A."/>
            <person name="Leblanc C."/>
            <person name="Lerouge P."/>
            <person name="Lohr M."/>
            <person name="Lopez P.J."/>
            <person name="Martens C."/>
            <person name="Maumus F."/>
            <person name="Michel G."/>
            <person name="Miranda-Saavedra D."/>
            <person name="Morales J."/>
            <person name="Moreau H."/>
            <person name="Motomura T."/>
            <person name="Nagasato C."/>
            <person name="Napoli C.A."/>
            <person name="Nelson D.R."/>
            <person name="Nyvall-Collen P."/>
            <person name="Peters A.F."/>
            <person name="Pommier C."/>
            <person name="Potin P."/>
            <person name="Poulain J."/>
            <person name="Quesneville H."/>
            <person name="Read B."/>
            <person name="Rensing S.A."/>
            <person name="Ritter A."/>
            <person name="Rousvoal S."/>
            <person name="Samanta M."/>
            <person name="Samson G."/>
            <person name="Schroeder D.C."/>
            <person name="Segurens B."/>
            <person name="Strittmatter M."/>
            <person name="Tonon T."/>
            <person name="Tregear J.W."/>
            <person name="Valentin K."/>
            <person name="von Dassow P."/>
            <person name="Yamagishi T."/>
            <person name="Van de Peer Y."/>
            <person name="Wincker P."/>
        </authorList>
    </citation>
    <scope>NUCLEOTIDE SEQUENCE [LARGE SCALE GENOMIC DNA]</scope>
    <source>
        <strain evidence="2">Ec32 / CCAP1310/4</strain>
    </source>
</reference>
<proteinExistence type="predicted"/>
<protein>
    <submittedName>
        <fullName evidence="1">Uncharacterized protein</fullName>
    </submittedName>
</protein>
<dbReference type="InParanoid" id="D7G4J7"/>
<evidence type="ECO:0000313" key="1">
    <source>
        <dbReference type="EMBL" id="CBJ48900.1"/>
    </source>
</evidence>
<organism evidence="1 2">
    <name type="scientific">Ectocarpus siliculosus</name>
    <name type="common">Brown alga</name>
    <name type="synonym">Conferva siliculosa</name>
    <dbReference type="NCBI Taxonomy" id="2880"/>
    <lineage>
        <taxon>Eukaryota</taxon>
        <taxon>Sar</taxon>
        <taxon>Stramenopiles</taxon>
        <taxon>Ochrophyta</taxon>
        <taxon>PX clade</taxon>
        <taxon>Phaeophyceae</taxon>
        <taxon>Ectocarpales</taxon>
        <taxon>Ectocarpaceae</taxon>
        <taxon>Ectocarpus</taxon>
    </lineage>
</organism>
<dbReference type="Proteomes" id="UP000002630">
    <property type="component" value="Unassembled WGS sequence"/>
</dbReference>
<evidence type="ECO:0000313" key="2">
    <source>
        <dbReference type="Proteomes" id="UP000002630"/>
    </source>
</evidence>
<dbReference type="EMBL" id="FN649760">
    <property type="protein sequence ID" value="CBJ48900.1"/>
    <property type="molecule type" value="Genomic_DNA"/>
</dbReference>
<dbReference type="AlphaFoldDB" id="D7G4J7"/>
<sequence length="60" mass="6967">MIRWTLILVGQVRRDGLYWATMTRNRDKGRRGIEQGVRGSHNRKELAWSSTGMVGVFCMQ</sequence>
<accession>D7G4J7</accession>
<name>D7G4J7_ECTSI</name>
<keyword evidence="2" id="KW-1185">Reference proteome</keyword>